<dbReference type="Pfam" id="PF19515">
    <property type="entry name" value="DUF6048"/>
    <property type="match status" value="1"/>
</dbReference>
<proteinExistence type="predicted"/>
<dbReference type="EMBL" id="ACKS01000073">
    <property type="protein sequence ID" value="EFA43716.1"/>
    <property type="molecule type" value="Genomic_DNA"/>
</dbReference>
<dbReference type="AlphaFoldDB" id="D1PY43"/>
<dbReference type="Proteomes" id="UP000003160">
    <property type="component" value="Unassembled WGS sequence"/>
</dbReference>
<comment type="caution">
    <text evidence="1">The sequence shown here is derived from an EMBL/GenBank/DDBJ whole genome shotgun (WGS) entry which is preliminary data.</text>
</comment>
<evidence type="ECO:0000313" key="1">
    <source>
        <dbReference type="EMBL" id="EFA43716.1"/>
    </source>
</evidence>
<protein>
    <recommendedName>
        <fullName evidence="3">Outer membrane protein beta-barrel domain-containing protein</fullName>
    </recommendedName>
</protein>
<evidence type="ECO:0000313" key="2">
    <source>
        <dbReference type="Proteomes" id="UP000003160"/>
    </source>
</evidence>
<evidence type="ECO:0008006" key="3">
    <source>
        <dbReference type="Google" id="ProtNLM"/>
    </source>
</evidence>
<reference evidence="1 2" key="1">
    <citation type="submission" date="2009-10" db="EMBL/GenBank/DDBJ databases">
        <authorList>
            <person name="Qin X."/>
            <person name="Bachman B."/>
            <person name="Battles P."/>
            <person name="Bell A."/>
            <person name="Bess C."/>
            <person name="Bickham C."/>
            <person name="Chaboub L."/>
            <person name="Chen D."/>
            <person name="Coyle M."/>
            <person name="Deiros D.R."/>
            <person name="Dinh H."/>
            <person name="Forbes L."/>
            <person name="Fowler G."/>
            <person name="Francisco L."/>
            <person name="Fu Q."/>
            <person name="Gubbala S."/>
            <person name="Hale W."/>
            <person name="Han Y."/>
            <person name="Hemphill L."/>
            <person name="Highlander S.K."/>
            <person name="Hirani K."/>
            <person name="Hogues M."/>
            <person name="Jackson L."/>
            <person name="Jakkamsetti A."/>
            <person name="Javaid M."/>
            <person name="Jiang H."/>
            <person name="Korchina V."/>
            <person name="Kovar C."/>
            <person name="Lara F."/>
            <person name="Lee S."/>
            <person name="Mata R."/>
            <person name="Mathew T."/>
            <person name="Moen C."/>
            <person name="Morales K."/>
            <person name="Munidasa M."/>
            <person name="Nazareth L."/>
            <person name="Ngo R."/>
            <person name="Nguyen L."/>
            <person name="Okwuonu G."/>
            <person name="Ongeri F."/>
            <person name="Patil S."/>
            <person name="Petrosino J."/>
            <person name="Pham C."/>
            <person name="Pham P."/>
            <person name="Pu L.-L."/>
            <person name="Puazo M."/>
            <person name="Raj R."/>
            <person name="Reid J."/>
            <person name="Rouhana J."/>
            <person name="Saada N."/>
            <person name="Shang Y."/>
            <person name="Simmons D."/>
            <person name="Thornton R."/>
            <person name="Warren J."/>
            <person name="Weissenberger G."/>
            <person name="Zhang J."/>
            <person name="Zhang L."/>
            <person name="Zhou C."/>
            <person name="Zhu D."/>
            <person name="Muzny D."/>
            <person name="Worley K."/>
            <person name="Gibbs R."/>
        </authorList>
    </citation>
    <scope>NUCLEOTIDE SEQUENCE [LARGE SCALE GENOMIC DNA]</scope>
    <source>
        <strain evidence="1 2">DSM 17361</strain>
    </source>
</reference>
<name>D1PY43_9BACT</name>
<organism evidence="1 2">
    <name type="scientific">Hallella bergensis DSM 17361</name>
    <dbReference type="NCBI Taxonomy" id="585502"/>
    <lineage>
        <taxon>Bacteria</taxon>
        <taxon>Pseudomonadati</taxon>
        <taxon>Bacteroidota</taxon>
        <taxon>Bacteroidia</taxon>
        <taxon>Bacteroidales</taxon>
        <taxon>Prevotellaceae</taxon>
        <taxon>Hallella</taxon>
    </lineage>
</organism>
<sequence>MLFLGVLPNASAQKSHKELQEKLRLKHIDDSIPFFRGFQVKADMVGLVQSLVSDYGQYEAGLRINFKDKYFPVLELGLGKADHDNFITQISYKTSAPYGKIGADFNIMKNKHDIYRVYVGFRYAYTSFKVDIDHPDITDPVFGGTSPFSGHGITANCHWAELLASIDAKIFGPLHLGWSARYKRRLKHDSGEMGNVWYVPGFGKQGDTRLTGTFDVILEF</sequence>
<accession>D1PY43</accession>
<dbReference type="eggNOG" id="ENOG502Z9BE">
    <property type="taxonomic scope" value="Bacteria"/>
</dbReference>
<dbReference type="InterPro" id="IPR046111">
    <property type="entry name" value="DUF6048"/>
</dbReference>
<gene>
    <name evidence="1" type="ORF">HMPREF0645_1878</name>
</gene>
<dbReference type="HOGENOM" id="CLU_083590_1_0_10"/>
<keyword evidence="2" id="KW-1185">Reference proteome</keyword>